<dbReference type="Proteomes" id="UP000887226">
    <property type="component" value="Unassembled WGS sequence"/>
</dbReference>
<comment type="caution">
    <text evidence="2">The sequence shown here is derived from an EMBL/GenBank/DDBJ whole genome shotgun (WGS) entry which is preliminary data.</text>
</comment>
<evidence type="ECO:0000256" key="1">
    <source>
        <dbReference type="SAM" id="Phobius"/>
    </source>
</evidence>
<reference evidence="2" key="1">
    <citation type="journal article" date="2021" name="IMA Fungus">
        <title>Genomic characterization of three marine fungi, including Emericellopsis atlantica sp. nov. with signatures of a generalist lifestyle and marine biomass degradation.</title>
        <authorList>
            <person name="Hagestad O.C."/>
            <person name="Hou L."/>
            <person name="Andersen J.H."/>
            <person name="Hansen E.H."/>
            <person name="Altermark B."/>
            <person name="Li C."/>
            <person name="Kuhnert E."/>
            <person name="Cox R.J."/>
            <person name="Crous P.W."/>
            <person name="Spatafora J.W."/>
            <person name="Lail K."/>
            <person name="Amirebrahimi M."/>
            <person name="Lipzen A."/>
            <person name="Pangilinan J."/>
            <person name="Andreopoulos W."/>
            <person name="Hayes R.D."/>
            <person name="Ng V."/>
            <person name="Grigoriev I.V."/>
            <person name="Jackson S.A."/>
            <person name="Sutton T.D.S."/>
            <person name="Dobson A.D.W."/>
            <person name="Rama T."/>
        </authorList>
    </citation>
    <scope>NUCLEOTIDE SEQUENCE</scope>
    <source>
        <strain evidence="2">TRa3180A</strain>
    </source>
</reference>
<evidence type="ECO:0000313" key="2">
    <source>
        <dbReference type="EMBL" id="KAG9245392.1"/>
    </source>
</evidence>
<sequence>MFSQTCSFSESMGLLFFKSCLFLLLLLQLCLYSFCCNRSRSTELLASQHCQHYFPLALRRRLISSLEICLYSSSYSCCCLRRSRFAILAASPSWSALSLALFCFLIFLSKKA</sequence>
<gene>
    <name evidence="2" type="ORF">BJ878DRAFT_501658</name>
</gene>
<organism evidence="2 3">
    <name type="scientific">Calycina marina</name>
    <dbReference type="NCBI Taxonomy" id="1763456"/>
    <lineage>
        <taxon>Eukaryota</taxon>
        <taxon>Fungi</taxon>
        <taxon>Dikarya</taxon>
        <taxon>Ascomycota</taxon>
        <taxon>Pezizomycotina</taxon>
        <taxon>Leotiomycetes</taxon>
        <taxon>Helotiales</taxon>
        <taxon>Pezizellaceae</taxon>
        <taxon>Calycina</taxon>
    </lineage>
</organism>
<accession>A0A9P7Z4W1</accession>
<keyword evidence="1" id="KW-1133">Transmembrane helix</keyword>
<keyword evidence="1" id="KW-0812">Transmembrane</keyword>
<feature type="transmembrane region" description="Helical" evidence="1">
    <location>
        <begin position="85"/>
        <end position="108"/>
    </location>
</feature>
<dbReference type="EMBL" id="MU253849">
    <property type="protein sequence ID" value="KAG9245392.1"/>
    <property type="molecule type" value="Genomic_DNA"/>
</dbReference>
<proteinExistence type="predicted"/>
<dbReference type="AlphaFoldDB" id="A0A9P7Z4W1"/>
<keyword evidence="1" id="KW-0472">Membrane</keyword>
<name>A0A9P7Z4W1_9HELO</name>
<evidence type="ECO:0000313" key="3">
    <source>
        <dbReference type="Proteomes" id="UP000887226"/>
    </source>
</evidence>
<protein>
    <submittedName>
        <fullName evidence="2">Uncharacterized protein</fullName>
    </submittedName>
</protein>
<keyword evidence="3" id="KW-1185">Reference proteome</keyword>